<evidence type="ECO:0000259" key="4">
    <source>
        <dbReference type="PROSITE" id="PS51210"/>
    </source>
</evidence>
<dbReference type="GO" id="GO:0005829">
    <property type="term" value="C:cytosol"/>
    <property type="evidence" value="ECO:0007669"/>
    <property type="project" value="TreeGrafter"/>
</dbReference>
<protein>
    <submittedName>
        <fullName evidence="5">PLA2G4C: Cytosolic phospholipase A2 gamma</fullName>
    </submittedName>
</protein>
<dbReference type="PANTHER" id="PTHR10728:SF39">
    <property type="entry name" value="CYTOSOLIC PHOSPHOLIPASE A2 GAMMA"/>
    <property type="match status" value="1"/>
</dbReference>
<keyword evidence="6" id="KW-1185">Reference proteome</keyword>
<dbReference type="InterPro" id="IPR002642">
    <property type="entry name" value="LysoPLipase_cat_dom"/>
</dbReference>
<dbReference type="PANTHER" id="PTHR10728">
    <property type="entry name" value="CYTOSOLIC PHOSPHOLIPASE A2"/>
    <property type="match status" value="1"/>
</dbReference>
<feature type="domain" description="PLA2c" evidence="4">
    <location>
        <begin position="1"/>
        <end position="300"/>
    </location>
</feature>
<dbReference type="SUPFAM" id="SSF52151">
    <property type="entry name" value="FabD/lysophospholipase-like"/>
    <property type="match status" value="1"/>
</dbReference>
<sequence>MSSGYSDVYWWSIRFYVLDDHHLSDEQKICKNGIVPYPIYAAVDSTKLNAATSEIHSDIWFEFTPHEAGFFNPGAFVDGTLLGSKFENGKLKEKKNEKKMSYLRGLWGSAIANFKEDKRVLIDILKKIISHYLASAEKKGIISHKEITTIINELEESTEKTTTQELGWEFPIQHLGHVDLKDKNMTDKTDIQLADAGIVINSAYPLILRPERKVELILSFDFSEGDCFETIKKASRYCKENNLPFPEIDALNLDKDKENPEDCYIFRGNGGPTVMHFPLFNRVNCAVYEIDEIENVTEIE</sequence>
<dbReference type="Proteomes" id="UP001474421">
    <property type="component" value="Unassembled WGS sequence"/>
</dbReference>
<organism evidence="5 6">
    <name type="scientific">Crotalus adamanteus</name>
    <name type="common">Eastern diamondback rattlesnake</name>
    <dbReference type="NCBI Taxonomy" id="8729"/>
    <lineage>
        <taxon>Eukaryota</taxon>
        <taxon>Metazoa</taxon>
        <taxon>Chordata</taxon>
        <taxon>Craniata</taxon>
        <taxon>Vertebrata</taxon>
        <taxon>Euteleostomi</taxon>
        <taxon>Lepidosauria</taxon>
        <taxon>Squamata</taxon>
        <taxon>Bifurcata</taxon>
        <taxon>Unidentata</taxon>
        <taxon>Episquamata</taxon>
        <taxon>Toxicofera</taxon>
        <taxon>Serpentes</taxon>
        <taxon>Colubroidea</taxon>
        <taxon>Viperidae</taxon>
        <taxon>Crotalinae</taxon>
        <taxon>Crotalus</taxon>
    </lineage>
</organism>
<keyword evidence="3" id="KW-0442">Lipid degradation</keyword>
<dbReference type="GO" id="GO:0047498">
    <property type="term" value="F:calcium-dependent phospholipase A2 activity"/>
    <property type="evidence" value="ECO:0007669"/>
    <property type="project" value="TreeGrafter"/>
</dbReference>
<evidence type="ECO:0000313" key="5">
    <source>
        <dbReference type="EMBL" id="KAK9397153.1"/>
    </source>
</evidence>
<dbReference type="GO" id="GO:0005544">
    <property type="term" value="F:calcium-dependent phospholipid binding"/>
    <property type="evidence" value="ECO:0007669"/>
    <property type="project" value="TreeGrafter"/>
</dbReference>
<gene>
    <name evidence="5" type="ORF">NXF25_020514</name>
</gene>
<name>A0AAW1B4U9_CROAD</name>
<dbReference type="GO" id="GO:0005509">
    <property type="term" value="F:calcium ion binding"/>
    <property type="evidence" value="ECO:0007669"/>
    <property type="project" value="TreeGrafter"/>
</dbReference>
<dbReference type="GO" id="GO:0046475">
    <property type="term" value="P:glycerophospholipid catabolic process"/>
    <property type="evidence" value="ECO:0007669"/>
    <property type="project" value="TreeGrafter"/>
</dbReference>
<keyword evidence="2 3" id="KW-0443">Lipid metabolism</keyword>
<dbReference type="Pfam" id="PF01735">
    <property type="entry name" value="PLA2_B"/>
    <property type="match status" value="1"/>
</dbReference>
<evidence type="ECO:0000256" key="3">
    <source>
        <dbReference type="PROSITE-ProRule" id="PRU00555"/>
    </source>
</evidence>
<evidence type="ECO:0000313" key="6">
    <source>
        <dbReference type="Proteomes" id="UP001474421"/>
    </source>
</evidence>
<dbReference type="EMBL" id="JAOTOJ010000008">
    <property type="protein sequence ID" value="KAK9397153.1"/>
    <property type="molecule type" value="Genomic_DNA"/>
</dbReference>
<dbReference type="InterPro" id="IPR016035">
    <property type="entry name" value="Acyl_Trfase/lysoPLipase"/>
</dbReference>
<dbReference type="AlphaFoldDB" id="A0AAW1B4U9"/>
<reference evidence="5 6" key="1">
    <citation type="journal article" date="2024" name="Proc. Natl. Acad. Sci. U.S.A.">
        <title>The genetic regulatory architecture and epigenomic basis for age-related changes in rattlesnake venom.</title>
        <authorList>
            <person name="Hogan M.P."/>
            <person name="Holding M.L."/>
            <person name="Nystrom G.S."/>
            <person name="Colston T.J."/>
            <person name="Bartlett D.A."/>
            <person name="Mason A.J."/>
            <person name="Ellsworth S.A."/>
            <person name="Rautsaw R.M."/>
            <person name="Lawrence K.C."/>
            <person name="Strickland J.L."/>
            <person name="He B."/>
            <person name="Fraser P."/>
            <person name="Margres M.J."/>
            <person name="Gilbert D.M."/>
            <person name="Gibbs H.L."/>
            <person name="Parkinson C.L."/>
            <person name="Rokyta D.R."/>
        </authorList>
    </citation>
    <scope>NUCLEOTIDE SEQUENCE [LARGE SCALE GENOMIC DNA]</scope>
    <source>
        <strain evidence="5">DRR0105</strain>
    </source>
</reference>
<comment type="caution">
    <text evidence="5">The sequence shown here is derived from an EMBL/GenBank/DDBJ whole genome shotgun (WGS) entry which is preliminary data.</text>
</comment>
<dbReference type="Gene3D" id="3.40.1090.10">
    <property type="entry name" value="Cytosolic phospholipase A2 catalytic domain"/>
    <property type="match status" value="1"/>
</dbReference>
<dbReference type="PROSITE" id="PS51210">
    <property type="entry name" value="PLA2C"/>
    <property type="match status" value="1"/>
</dbReference>
<proteinExistence type="predicted"/>
<dbReference type="GO" id="GO:0005635">
    <property type="term" value="C:nuclear envelope"/>
    <property type="evidence" value="ECO:0007669"/>
    <property type="project" value="TreeGrafter"/>
</dbReference>
<dbReference type="GO" id="GO:0005654">
    <property type="term" value="C:nucleoplasm"/>
    <property type="evidence" value="ECO:0007669"/>
    <property type="project" value="TreeGrafter"/>
</dbReference>
<evidence type="ECO:0000256" key="1">
    <source>
        <dbReference type="ARBA" id="ARBA00022801"/>
    </source>
</evidence>
<accession>A0AAW1B4U9</accession>
<keyword evidence="1 3" id="KW-0378">Hydrolase</keyword>
<evidence type="ECO:0000256" key="2">
    <source>
        <dbReference type="ARBA" id="ARBA00023098"/>
    </source>
</evidence>